<dbReference type="Proteomes" id="UP001652625">
    <property type="component" value="Chromosome 09"/>
</dbReference>
<name>A0ABM4CH21_HYDVU</name>
<feature type="region of interest" description="Disordered" evidence="1">
    <location>
        <begin position="646"/>
        <end position="667"/>
    </location>
</feature>
<feature type="region of interest" description="Disordered" evidence="1">
    <location>
        <begin position="526"/>
        <end position="568"/>
    </location>
</feature>
<feature type="compositionally biased region" description="Low complexity" evidence="1">
    <location>
        <begin position="654"/>
        <end position="664"/>
    </location>
</feature>
<keyword evidence="2" id="KW-1185">Reference proteome</keyword>
<evidence type="ECO:0000313" key="3">
    <source>
        <dbReference type="RefSeq" id="XP_065661020.1"/>
    </source>
</evidence>
<dbReference type="RefSeq" id="XP_065661020.1">
    <property type="nucleotide sequence ID" value="XM_065804948.1"/>
</dbReference>
<evidence type="ECO:0000313" key="2">
    <source>
        <dbReference type="Proteomes" id="UP001652625"/>
    </source>
</evidence>
<feature type="compositionally biased region" description="Basic and acidic residues" evidence="1">
    <location>
        <begin position="543"/>
        <end position="562"/>
    </location>
</feature>
<gene>
    <name evidence="3" type="primary">LOC136084622</name>
</gene>
<reference evidence="3" key="1">
    <citation type="submission" date="2025-08" db="UniProtKB">
        <authorList>
            <consortium name="RefSeq"/>
        </authorList>
    </citation>
    <scope>IDENTIFICATION</scope>
</reference>
<protein>
    <submittedName>
        <fullName evidence="3">Myb-like protein X isoform X1</fullName>
    </submittedName>
</protein>
<evidence type="ECO:0000256" key="1">
    <source>
        <dbReference type="SAM" id="MobiDB-lite"/>
    </source>
</evidence>
<organism evidence="2 3">
    <name type="scientific">Hydra vulgaris</name>
    <name type="common">Hydra</name>
    <name type="synonym">Hydra attenuata</name>
    <dbReference type="NCBI Taxonomy" id="6087"/>
    <lineage>
        <taxon>Eukaryota</taxon>
        <taxon>Metazoa</taxon>
        <taxon>Cnidaria</taxon>
        <taxon>Hydrozoa</taxon>
        <taxon>Hydroidolina</taxon>
        <taxon>Anthoathecata</taxon>
        <taxon>Aplanulata</taxon>
        <taxon>Hydridae</taxon>
        <taxon>Hydra</taxon>
    </lineage>
</organism>
<sequence length="1177" mass="134107">MAQLEGLIEEFKVVDSEQESTHEENDDDQLEESTSYQCSILGYLSALKQRGLETEIFLKKVNNEKNDIIDVKTVVINQMILNDFEKTAVKSDWINGLTDNYISNLKQLSDNNFIKEKQEEKKEENIEQKTYLSLNLQNGSENGQFDHDQRIKLIDEEIFNEKLKLSSLDQEKKLNSEDIFIRTVISLQRNYKKQRLQRLLKELEKSAKLCNIQSATVEIGTNKIYMNSEDISSHWREKKLKVEGIPDDQNLINKEKNVFVGHCINKELVNKEETPIYKTQGHISSNTNSIISVSLIETQADPNEVAYKKKTSKKSNNKTPRDILMKKDQKIIDSNETLNCKHERAGIQKDSHRKIICKAQKDAAKMTENQYSAEITDIETQNYDQIDVEIQDLVKQTDIKAQKVIINKSQDYTEQTDVKNNQDLTEQTDIKAQKVTVNQKNQNYTEQTDVKTKVDVNESPDLIKISNIKTSKSTVNKSQNLTEQTDIKAQKLTVNKKSQDYTKKTDAKNNKGTVNKIQDLTEQIGIEAQKAPPNKSQDYTEQTDIKTKGDVNESPDLNEKSNKSTVNKSQDLAEQIDIKAQKATSIKSQVLTEQIDVKTNKVDTNESQDLNKQTIIKAQRAAVNKSQDDTEQADVKTIKVDVNESPDLNKKSNVKTNKSSVNKTQDLSEQTDIKVQKVTVNKSQDYTKKTDIKNNKGAVNKIQDLSEQTAIKTQKATVNKRKDYTEQTDVKTKVDVNESSDLTKQTGIKTNEAIVDKSPDLTKQTDVKTHKATVSKSQDLTEKTYIKADKVAVNESKDITVQTDIKVQNSIDLEIQNSIDLEIQCLTKQLGSTKKIQRMFKSYISNKLSNLAQPNINCKVSEDSCIVLKRSIVESSLCFPTKPLFNDFEKLSSQSKKTESVSAYSDFLDLNDDKPKKTFQNNTLCSQKVCNENPKRMNTKVESSFLTHLSDVKSDLKTGYSIDIIHNENDSNNKSDSSNSSFDYNQEVDLDQFEFIESMIENMPNQKFQESKDVLKTVQSKNVFHSCIDESWVRPCSTIGNNDSPNLVATINNARYISQKDKKTEIITKDWGINNRTTAKLILKRAKKMEGKKKRGLDSHSAVSLNEKVKRSIVNMDEILNKKAQSMVDRKYEPLFLPKVHPHSLSTSSSSIVKLRCDNRNSFRLNISKLINETRIH</sequence>
<dbReference type="GeneID" id="136084622"/>
<proteinExistence type="predicted"/>
<accession>A0ABM4CH21</accession>